<name>A0ABW8RGY5_9BACI</name>
<feature type="transmembrane region" description="Helical" evidence="1">
    <location>
        <begin position="219"/>
        <end position="239"/>
    </location>
</feature>
<feature type="transmembrane region" description="Helical" evidence="1">
    <location>
        <begin position="93"/>
        <end position="114"/>
    </location>
</feature>
<evidence type="ECO:0000256" key="1">
    <source>
        <dbReference type="SAM" id="Phobius"/>
    </source>
</evidence>
<feature type="transmembrane region" description="Helical" evidence="1">
    <location>
        <begin position="37"/>
        <end position="58"/>
    </location>
</feature>
<accession>A0ABW8RGY5</accession>
<reference evidence="2 3" key="1">
    <citation type="submission" date="2024-11" db="EMBL/GenBank/DDBJ databases">
        <authorList>
            <person name="Lucas J.A."/>
        </authorList>
    </citation>
    <scope>NUCLEOTIDE SEQUENCE [LARGE SCALE GENOMIC DNA]</scope>
    <source>
        <strain evidence="2 3">Z 5.4</strain>
    </source>
</reference>
<feature type="transmembrane region" description="Helical" evidence="1">
    <location>
        <begin position="67"/>
        <end position="87"/>
    </location>
</feature>
<comment type="caution">
    <text evidence="2">The sequence shown here is derived from an EMBL/GenBank/DDBJ whole genome shotgun (WGS) entry which is preliminary data.</text>
</comment>
<dbReference type="EMBL" id="JBJHQH010000005">
    <property type="protein sequence ID" value="MFK9091476.1"/>
    <property type="molecule type" value="Genomic_DNA"/>
</dbReference>
<dbReference type="Proteomes" id="UP001623041">
    <property type="component" value="Unassembled WGS sequence"/>
</dbReference>
<organism evidence="2 3">
    <name type="scientific">Bacillus salipaludis</name>
    <dbReference type="NCBI Taxonomy" id="2547811"/>
    <lineage>
        <taxon>Bacteria</taxon>
        <taxon>Bacillati</taxon>
        <taxon>Bacillota</taxon>
        <taxon>Bacilli</taxon>
        <taxon>Bacillales</taxon>
        <taxon>Bacillaceae</taxon>
        <taxon>Bacillus</taxon>
    </lineage>
</organism>
<dbReference type="RefSeq" id="WP_406580126.1">
    <property type="nucleotide sequence ID" value="NZ_JBJHQH010000005.1"/>
</dbReference>
<evidence type="ECO:0008006" key="4">
    <source>
        <dbReference type="Google" id="ProtNLM"/>
    </source>
</evidence>
<proteinExistence type="predicted"/>
<evidence type="ECO:0000313" key="2">
    <source>
        <dbReference type="EMBL" id="MFK9091476.1"/>
    </source>
</evidence>
<feature type="transmembrane region" description="Helical" evidence="1">
    <location>
        <begin position="192"/>
        <end position="213"/>
    </location>
</feature>
<sequence>MTIPKKKWLWFGLLLSLVIGSNVMVYRVEWEAPLPSGMALGSLFDFMITIPLLVYIFIIRKRYSLKYVLPVMIAGYGAAMLIIPQGYLAGYSFVKYILFAGEGAFLLIELYVIYKLMVKIPAMIKSYRAAVTENPTLHHRMAAAWDQHMEPTRMRDIFFSEMTMYYYSLFSWRKKPLVNDQTYTYHQKTSAIALYIMLIHALVLESIGFHFLLHSWNPTVAIIALVFNVYTLLFFLAEIQAIRLCPIRMTDQHLYLQVGIVKQLTVPLEGIKSIHYYQGPEKLTKEEARHVFDATAADFMKEKPTFELEFHQPVEARFMYGMKKRVTKAHLRLDEPQKFYSSLSEKINTMSNI</sequence>
<protein>
    <recommendedName>
        <fullName evidence="4">Beta-carotene 15,15'-monooxygenase</fullName>
    </recommendedName>
</protein>
<keyword evidence="1" id="KW-1133">Transmembrane helix</keyword>
<keyword evidence="3" id="KW-1185">Reference proteome</keyword>
<evidence type="ECO:0000313" key="3">
    <source>
        <dbReference type="Proteomes" id="UP001623041"/>
    </source>
</evidence>
<keyword evidence="1" id="KW-0472">Membrane</keyword>
<keyword evidence="1" id="KW-0812">Transmembrane</keyword>
<gene>
    <name evidence="2" type="ORF">ACJEBI_08285</name>
</gene>